<dbReference type="EMBL" id="JAHRHJ020000011">
    <property type="protein sequence ID" value="KAH9294865.1"/>
    <property type="molecule type" value="Genomic_DNA"/>
</dbReference>
<sequence>MGVRQKSFPWNMDSDLLRTMITTHQQMIRTMQQIMQRMDVDRSRDRRDSLRARQDRRPRSSSLSIHRGPTPQDKEAEVISIFEEYSILPQDVKENLPFMDYMDMHPSIGYKTEQARKEYHTIASKWLIRGRNRESSHMDDTTLHERALVSSNSNEVCKNLYDEFDSADLNLVISSTHGEKSDYNSHGCSEQRPMIWEEVDACNESVKEDPKSLIWDSINLSPYSHEMAALTHGEKNEEESTSVGIQSTCVGYENSTEDALVKLEDMAKEYDRYSDFYDSSHVSLPHHERMLILHEDDNAMGSSIGGIQELGVKNGFCVMNSSHKNSDFLYQTWEDVTKTQLLCDMWSQKAKETRLVAANARQHLQGVKEKINLINIAREKRIDECVEEDMPSHLSQQLVHNNIHSIPDKNEGELVQQSQAIMKSKIDVDVGDTPRYDEHNNASYLLLPSPIYFHHEMHDMVEDEVFILEFVEPLVQIYEQLVDGIWWQVIAHLTGTGARLVEHFSMFCLLCMTLGQNKIRIA</sequence>
<comment type="caution">
    <text evidence="2">The sequence shown here is derived from an EMBL/GenBank/DDBJ whole genome shotgun (WGS) entry which is preliminary data.</text>
</comment>
<protein>
    <submittedName>
        <fullName evidence="2">Uncharacterized protein</fullName>
    </submittedName>
</protein>
<dbReference type="Proteomes" id="UP000824469">
    <property type="component" value="Unassembled WGS sequence"/>
</dbReference>
<name>A0AA38FA74_TAXCH</name>
<evidence type="ECO:0000313" key="2">
    <source>
        <dbReference type="EMBL" id="KAH9294865.1"/>
    </source>
</evidence>
<evidence type="ECO:0000313" key="3">
    <source>
        <dbReference type="Proteomes" id="UP000824469"/>
    </source>
</evidence>
<gene>
    <name evidence="2" type="ORF">KI387_038453</name>
</gene>
<proteinExistence type="predicted"/>
<keyword evidence="3" id="KW-1185">Reference proteome</keyword>
<organism evidence="2 3">
    <name type="scientific">Taxus chinensis</name>
    <name type="common">Chinese yew</name>
    <name type="synonym">Taxus wallichiana var. chinensis</name>
    <dbReference type="NCBI Taxonomy" id="29808"/>
    <lineage>
        <taxon>Eukaryota</taxon>
        <taxon>Viridiplantae</taxon>
        <taxon>Streptophyta</taxon>
        <taxon>Embryophyta</taxon>
        <taxon>Tracheophyta</taxon>
        <taxon>Spermatophyta</taxon>
        <taxon>Pinopsida</taxon>
        <taxon>Pinidae</taxon>
        <taxon>Conifers II</taxon>
        <taxon>Cupressales</taxon>
        <taxon>Taxaceae</taxon>
        <taxon>Taxus</taxon>
    </lineage>
</organism>
<accession>A0AA38FA74</accession>
<dbReference type="AlphaFoldDB" id="A0AA38FA74"/>
<feature type="compositionally biased region" description="Basic and acidic residues" evidence="1">
    <location>
        <begin position="38"/>
        <end position="58"/>
    </location>
</feature>
<feature type="region of interest" description="Disordered" evidence="1">
    <location>
        <begin position="36"/>
        <end position="74"/>
    </location>
</feature>
<evidence type="ECO:0000256" key="1">
    <source>
        <dbReference type="SAM" id="MobiDB-lite"/>
    </source>
</evidence>
<reference evidence="2 3" key="1">
    <citation type="journal article" date="2021" name="Nat. Plants">
        <title>The Taxus genome provides insights into paclitaxel biosynthesis.</title>
        <authorList>
            <person name="Xiong X."/>
            <person name="Gou J."/>
            <person name="Liao Q."/>
            <person name="Li Y."/>
            <person name="Zhou Q."/>
            <person name="Bi G."/>
            <person name="Li C."/>
            <person name="Du R."/>
            <person name="Wang X."/>
            <person name="Sun T."/>
            <person name="Guo L."/>
            <person name="Liang H."/>
            <person name="Lu P."/>
            <person name="Wu Y."/>
            <person name="Zhang Z."/>
            <person name="Ro D.K."/>
            <person name="Shang Y."/>
            <person name="Huang S."/>
            <person name="Yan J."/>
        </authorList>
    </citation>
    <scope>NUCLEOTIDE SEQUENCE [LARGE SCALE GENOMIC DNA]</scope>
    <source>
        <strain evidence="2">Ta-2019</strain>
    </source>
</reference>